<reference evidence="1" key="1">
    <citation type="journal article" date="2013" name="Nature">
        <title>The genomes of four tapeworm species reveal adaptations to parasitism.</title>
        <authorList>
            <person name="Tsai I.J."/>
            <person name="Zarowiecki M."/>
            <person name="Holroyd N."/>
            <person name="Garciarrubio A."/>
            <person name="Sanchez-Flores A."/>
            <person name="Brooks K.L."/>
            <person name="Tracey A."/>
            <person name="Bobes R.J."/>
            <person name="Fragoso G."/>
            <person name="Sciutto E."/>
            <person name="Aslett M."/>
            <person name="Beasley H."/>
            <person name="Bennett H.M."/>
            <person name="Cai J."/>
            <person name="Camicia F."/>
            <person name="Clark R."/>
            <person name="Cucher M."/>
            <person name="De Silva N."/>
            <person name="Day T.A."/>
            <person name="Deplazes P."/>
            <person name="Estrada K."/>
            <person name="Fernandez C."/>
            <person name="Holland P.W."/>
            <person name="Hou J."/>
            <person name="Hu S."/>
            <person name="Huckvale T."/>
            <person name="Hung S.S."/>
            <person name="Kamenetzky L."/>
            <person name="Keane J.A."/>
            <person name="Kiss F."/>
            <person name="Koziol U."/>
            <person name="Lambert O."/>
            <person name="Liu K."/>
            <person name="Luo X."/>
            <person name="Luo Y."/>
            <person name="Macchiaroli N."/>
            <person name="Nichol S."/>
            <person name="Paps J."/>
            <person name="Parkinson J."/>
            <person name="Pouchkina-Stantcheva N."/>
            <person name="Riddiford N."/>
            <person name="Rosenzvit M."/>
            <person name="Salinas G."/>
            <person name="Wasmuth J.D."/>
            <person name="Zamanian M."/>
            <person name="Zheng Y."/>
            <person name="Cai X."/>
            <person name="Soberon X."/>
            <person name="Olson P.D."/>
            <person name="Laclette J.P."/>
            <person name="Brehm K."/>
            <person name="Berriman M."/>
            <person name="Garciarrubio A."/>
            <person name="Bobes R.J."/>
            <person name="Fragoso G."/>
            <person name="Sanchez-Flores A."/>
            <person name="Estrada K."/>
            <person name="Cevallos M.A."/>
            <person name="Morett E."/>
            <person name="Gonzalez V."/>
            <person name="Portillo T."/>
            <person name="Ochoa-Leyva A."/>
            <person name="Jose M.V."/>
            <person name="Sciutto E."/>
            <person name="Landa A."/>
            <person name="Jimenez L."/>
            <person name="Valdes V."/>
            <person name="Carrero J.C."/>
            <person name="Larralde C."/>
            <person name="Morales-Montor J."/>
            <person name="Limon-Lason J."/>
            <person name="Soberon X."/>
            <person name="Laclette J.P."/>
        </authorList>
    </citation>
    <scope>NUCLEOTIDE SEQUENCE [LARGE SCALE GENOMIC DNA]</scope>
</reference>
<proteinExistence type="predicted"/>
<dbReference type="PANTHER" id="PTHR31569:SF4">
    <property type="entry name" value="SWIM-TYPE DOMAIN-CONTAINING PROTEIN"/>
    <property type="match status" value="1"/>
</dbReference>
<keyword evidence="2" id="KW-1185">Reference proteome</keyword>
<protein>
    <submittedName>
        <fullName evidence="1">Transcription factor FAR1</fullName>
    </submittedName>
</protein>
<dbReference type="PANTHER" id="PTHR31569">
    <property type="entry name" value="SWIM-TYPE DOMAIN-CONTAINING PROTEIN"/>
    <property type="match status" value="1"/>
</dbReference>
<evidence type="ECO:0000313" key="1">
    <source>
        <dbReference type="EMBL" id="CDS35738.1"/>
    </source>
</evidence>
<evidence type="ECO:0000313" key="2">
    <source>
        <dbReference type="Proteomes" id="UP000017246"/>
    </source>
</evidence>
<name>A0A068XU03_ECHMU</name>
<dbReference type="eggNOG" id="ENOG502QVJ3">
    <property type="taxonomic scope" value="Eukaryota"/>
</dbReference>
<dbReference type="Proteomes" id="UP000017246">
    <property type="component" value="Unassembled WGS sequence"/>
</dbReference>
<organism evidence="1 2">
    <name type="scientific">Echinococcus multilocularis</name>
    <name type="common">Fox tapeworm</name>
    <dbReference type="NCBI Taxonomy" id="6211"/>
    <lineage>
        <taxon>Eukaryota</taxon>
        <taxon>Metazoa</taxon>
        <taxon>Spiralia</taxon>
        <taxon>Lophotrochozoa</taxon>
        <taxon>Platyhelminthes</taxon>
        <taxon>Cestoda</taxon>
        <taxon>Eucestoda</taxon>
        <taxon>Cyclophyllidea</taxon>
        <taxon>Taeniidae</taxon>
        <taxon>Echinococcus</taxon>
    </lineage>
</organism>
<dbReference type="InterPro" id="IPR052579">
    <property type="entry name" value="Zinc_finger_SWIM"/>
</dbReference>
<reference evidence="1" key="2">
    <citation type="submission" date="2015-11" db="EMBL/GenBank/DDBJ databases">
        <authorList>
            <person name="Zhang Y."/>
            <person name="Guo Z."/>
        </authorList>
    </citation>
    <scope>NUCLEOTIDE SEQUENCE</scope>
</reference>
<accession>A0A068XU03</accession>
<sequence>MEVQFDCSEDFIKYLGSTRFSTYDAFNSNLEAFQKASHTYFKPTSSTYFPLETVERQLLFYKYIRFACEMHRKSVAKNGFEYGGIGCPAYFTVGSRNSQLGVVKYYMVHNHEGYPEVEAADMIPEQCTTEEDDVSAGVDCTAIFLDIFKDKMFNSFTELQTKMDEFQRITGSLYGKRNTKRFPAESPYAHTLVYKSFAYECYHYGTHNCDASIQRVRRSAKIGCRSRIHVSCYRNKLKIVRFDVKHNHDVAPEHAKAYPRNRRLTQPQLAIVESMFQANQDSHAIKDFIESKLKPHFESRFLDTFHTPCTMSDVRNIKAKLKASAQAAAAAVVGAVEDEEVEEDEEDVLPNLPPLPQDTSLDDMITQLTPQLEHIQDLVISSPSREVLESRVNCLNRLIDIWQDGKEAIVLVPQRRVLVSTERREGELSDRRDCSRPNPLLMVMMTFTIITPRLKTFSPDYTIGLCASSKLCKITSLPRIPSTSGRRRIFSHLCGIHSYFQMHFLNLSTFNVYYRHHVCDCLPVARVTGPVELK</sequence>
<dbReference type="AlphaFoldDB" id="A0A068XU03"/>
<dbReference type="STRING" id="6211.A0A068XU03"/>
<dbReference type="EMBL" id="LN902841">
    <property type="protein sequence ID" value="CDS35738.1"/>
    <property type="molecule type" value="Genomic_DNA"/>
</dbReference>
<gene>
    <name evidence="1" type="ORF">EmuJ_001168400</name>
</gene>
<dbReference type="OrthoDB" id="167578at2759"/>